<organism evidence="3 4">
    <name type="scientific">Metarhizium robertsii</name>
    <dbReference type="NCBI Taxonomy" id="568076"/>
    <lineage>
        <taxon>Eukaryota</taxon>
        <taxon>Fungi</taxon>
        <taxon>Dikarya</taxon>
        <taxon>Ascomycota</taxon>
        <taxon>Pezizomycotina</taxon>
        <taxon>Sordariomycetes</taxon>
        <taxon>Hypocreomycetidae</taxon>
        <taxon>Hypocreales</taxon>
        <taxon>Clavicipitaceae</taxon>
        <taxon>Metarhizium</taxon>
    </lineage>
</organism>
<dbReference type="Proteomes" id="UP000030151">
    <property type="component" value="Unassembled WGS sequence"/>
</dbReference>
<evidence type="ECO:0000313" key="4">
    <source>
        <dbReference type="Proteomes" id="UP000030151"/>
    </source>
</evidence>
<feature type="transmembrane region" description="Helical" evidence="2">
    <location>
        <begin position="205"/>
        <end position="228"/>
    </location>
</feature>
<proteinExistence type="predicted"/>
<gene>
    <name evidence="3" type="ORF">X797_008079</name>
</gene>
<accession>A0A014PNQ8</accession>
<feature type="compositionally biased region" description="Low complexity" evidence="1">
    <location>
        <begin position="167"/>
        <end position="184"/>
    </location>
</feature>
<keyword evidence="2" id="KW-0812">Transmembrane</keyword>
<dbReference type="EMBL" id="JELW01000023">
    <property type="protein sequence ID" value="EXU98842.1"/>
    <property type="molecule type" value="Genomic_DNA"/>
</dbReference>
<name>A0A014PNQ8_9HYPO</name>
<feature type="compositionally biased region" description="Pro residues" evidence="1">
    <location>
        <begin position="185"/>
        <end position="196"/>
    </location>
</feature>
<sequence length="341" mass="36276">MVAFQRYCIAAITVAVRANLIATPQTLVQRQRALPAEGSFPVTTATTYPKLLKRRDLTTCGYIDRHIDEKSAIACYSPYSCGYNSTASIYGCCENAGSCRLETACVPSESPSPKDTHLTQYCSLSTAASCLTLVFNDGPCFGCTWFQCSAEGGKRAVYTSPDTSDSPITTILPTTTTTTSSTTPPTTPPTPYPTPNPTSQTPTGAIVGGVVGGVAGLALICLLAFFLFRKKKSPSSKEASPLQSQGTNNISWNKFMGGAKFETAIVNTNSSLPSPPSQYQQSFAGTGVTGSPAPVYASGYLDQQVMPQQQFQGQEHWHPSPSQEMPITKPEGNLQEMAGNT</sequence>
<reference evidence="3 4" key="1">
    <citation type="submission" date="2014-02" db="EMBL/GenBank/DDBJ databases">
        <title>The genome sequence of the entomopathogenic fungus Metarhizium robertsii ARSEF 2575.</title>
        <authorList>
            <person name="Giuliano Garisto Donzelli B."/>
            <person name="Roe B.A."/>
            <person name="Macmil S.L."/>
            <person name="Krasnoff S.B."/>
            <person name="Gibson D.M."/>
        </authorList>
    </citation>
    <scope>NUCLEOTIDE SEQUENCE [LARGE SCALE GENOMIC DNA]</scope>
    <source>
        <strain evidence="3 4">ARSEF 2575</strain>
    </source>
</reference>
<protein>
    <submittedName>
        <fullName evidence="3">Uncharacterized protein</fullName>
    </submittedName>
</protein>
<evidence type="ECO:0000256" key="1">
    <source>
        <dbReference type="SAM" id="MobiDB-lite"/>
    </source>
</evidence>
<dbReference type="HOGENOM" id="CLU_070125_0_0_1"/>
<keyword evidence="2" id="KW-1133">Transmembrane helix</keyword>
<evidence type="ECO:0000256" key="2">
    <source>
        <dbReference type="SAM" id="Phobius"/>
    </source>
</evidence>
<feature type="region of interest" description="Disordered" evidence="1">
    <location>
        <begin position="167"/>
        <end position="199"/>
    </location>
</feature>
<keyword evidence="2" id="KW-0472">Membrane</keyword>
<evidence type="ECO:0000313" key="3">
    <source>
        <dbReference type="EMBL" id="EXU98842.1"/>
    </source>
</evidence>
<dbReference type="PANTHER" id="PTHR16861">
    <property type="entry name" value="GLYCOPROTEIN 38"/>
    <property type="match status" value="1"/>
</dbReference>
<dbReference type="PANTHER" id="PTHR16861:SF4">
    <property type="entry name" value="SH3 DOMAIN PROTEIN (AFU_ORTHOLOGUE AFUA_1G13610)"/>
    <property type="match status" value="1"/>
</dbReference>
<comment type="caution">
    <text evidence="3">The sequence shown here is derived from an EMBL/GenBank/DDBJ whole genome shotgun (WGS) entry which is preliminary data.</text>
</comment>
<dbReference type="AlphaFoldDB" id="A0A014PNQ8"/>
<feature type="region of interest" description="Disordered" evidence="1">
    <location>
        <begin position="308"/>
        <end position="341"/>
    </location>
</feature>